<protein>
    <submittedName>
        <fullName evidence="1">Uncharacterized protein</fullName>
    </submittedName>
</protein>
<keyword evidence="2" id="KW-1185">Reference proteome</keyword>
<sequence>MNPAATALTDQAEAAAMHSLTALATIAPTVNGTIGARLPGPISLRFLARLEAGLLGGAIGFCDHLSATAPRPAFWSPWAAGKVRCAPCAGRAYTRIKGTTEDRRCDRCRRRMTVTNSLAWQLPAVVLTLPGGAARAIPPMQVHLGLCSACRHVDTEGDDRP</sequence>
<accession>A0ABW2P0C8</accession>
<dbReference type="EMBL" id="JBHTCG010000006">
    <property type="protein sequence ID" value="MFC7382854.1"/>
    <property type="molecule type" value="Genomic_DNA"/>
</dbReference>
<dbReference type="Proteomes" id="UP001596496">
    <property type="component" value="Unassembled WGS sequence"/>
</dbReference>
<dbReference type="RefSeq" id="WP_380826209.1">
    <property type="nucleotide sequence ID" value="NZ_JBHTCG010000006.1"/>
</dbReference>
<evidence type="ECO:0000313" key="1">
    <source>
        <dbReference type="EMBL" id="MFC7382854.1"/>
    </source>
</evidence>
<evidence type="ECO:0000313" key="2">
    <source>
        <dbReference type="Proteomes" id="UP001596496"/>
    </source>
</evidence>
<proteinExistence type="predicted"/>
<name>A0ABW2P0C8_9ACTN</name>
<comment type="caution">
    <text evidence="1">The sequence shown here is derived from an EMBL/GenBank/DDBJ whole genome shotgun (WGS) entry which is preliminary data.</text>
</comment>
<gene>
    <name evidence="1" type="ORF">ACFQSB_11610</name>
</gene>
<reference evidence="2" key="1">
    <citation type="journal article" date="2019" name="Int. J. Syst. Evol. Microbiol.">
        <title>The Global Catalogue of Microorganisms (GCM) 10K type strain sequencing project: providing services to taxonomists for standard genome sequencing and annotation.</title>
        <authorList>
            <consortium name="The Broad Institute Genomics Platform"/>
            <consortium name="The Broad Institute Genome Sequencing Center for Infectious Disease"/>
            <person name="Wu L."/>
            <person name="Ma J."/>
        </authorList>
    </citation>
    <scope>NUCLEOTIDE SEQUENCE [LARGE SCALE GENOMIC DNA]</scope>
    <source>
        <strain evidence="2">CECT 7649</strain>
    </source>
</reference>
<organism evidence="1 2">
    <name type="scientific">Sphaerisporangium rhizosphaerae</name>
    <dbReference type="NCBI Taxonomy" id="2269375"/>
    <lineage>
        <taxon>Bacteria</taxon>
        <taxon>Bacillati</taxon>
        <taxon>Actinomycetota</taxon>
        <taxon>Actinomycetes</taxon>
        <taxon>Streptosporangiales</taxon>
        <taxon>Streptosporangiaceae</taxon>
        <taxon>Sphaerisporangium</taxon>
    </lineage>
</organism>